<feature type="transmembrane region" description="Helical" evidence="1">
    <location>
        <begin position="108"/>
        <end position="125"/>
    </location>
</feature>
<dbReference type="EMBL" id="BA000028">
    <property type="protein sequence ID" value="BAC15278.1"/>
    <property type="molecule type" value="Genomic_DNA"/>
</dbReference>
<gene>
    <name evidence="2" type="ordered locus">OB3322</name>
</gene>
<name>Q8ELA9_OCEIH</name>
<protein>
    <submittedName>
        <fullName evidence="2">Uncharacterized protein</fullName>
    </submittedName>
</protein>
<reference evidence="2 3" key="2">
    <citation type="journal article" date="2002" name="Nucleic Acids Res.">
        <title>Genome sequence of Oceanobacillus iheyensis isolated from the Iheya Ridge and its unexpected adaptive capabilities to extreme environments.</title>
        <authorList>
            <person name="Takami H."/>
            <person name="Takaki Y."/>
            <person name="Uchiyama I."/>
        </authorList>
    </citation>
    <scope>NUCLEOTIDE SEQUENCE [LARGE SCALE GENOMIC DNA]</scope>
    <source>
        <strain evidence="3">DSM 14371 / CIP 107618 / JCM 11309 / KCTC 3954 / HTE831</strain>
    </source>
</reference>
<dbReference type="HOGENOM" id="CLU_1904586_0_0_9"/>
<proteinExistence type="predicted"/>
<keyword evidence="1" id="KW-0472">Membrane</keyword>
<evidence type="ECO:0000313" key="2">
    <source>
        <dbReference type="EMBL" id="BAC15278.1"/>
    </source>
</evidence>
<keyword evidence="3" id="KW-1185">Reference proteome</keyword>
<dbReference type="KEGG" id="oih:OB3322"/>
<accession>Q8ELA9</accession>
<evidence type="ECO:0000256" key="1">
    <source>
        <dbReference type="SAM" id="Phobius"/>
    </source>
</evidence>
<keyword evidence="1" id="KW-1133">Transmembrane helix</keyword>
<dbReference type="Proteomes" id="UP000000822">
    <property type="component" value="Chromosome"/>
</dbReference>
<organism evidence="2 3">
    <name type="scientific">Oceanobacillus iheyensis (strain DSM 14371 / CIP 107618 / JCM 11309 / KCTC 3954 / HTE831)</name>
    <dbReference type="NCBI Taxonomy" id="221109"/>
    <lineage>
        <taxon>Bacteria</taxon>
        <taxon>Bacillati</taxon>
        <taxon>Bacillota</taxon>
        <taxon>Bacilli</taxon>
        <taxon>Bacillales</taxon>
        <taxon>Bacillaceae</taxon>
        <taxon>Oceanobacillus</taxon>
    </lineage>
</organism>
<feature type="transmembrane region" description="Helical" evidence="1">
    <location>
        <begin position="80"/>
        <end position="96"/>
    </location>
</feature>
<evidence type="ECO:0000313" key="3">
    <source>
        <dbReference type="Proteomes" id="UP000000822"/>
    </source>
</evidence>
<dbReference type="AlphaFoldDB" id="Q8ELA9"/>
<keyword evidence="1" id="KW-0812">Transmembrane</keyword>
<sequence>MKPASEIYSAFRGRLKISFNLLYMHNFYINSYNITFIFPSKTNFNSSANMINLFYTRLTIKSLLHLGVDYTMVKTVLKEILLFLFGVGFILGVVLIDGQTTEDWRDTIFKSILTVFLIQLMLFIVKRKYKTTI</sequence>
<reference evidence="2 3" key="1">
    <citation type="journal article" date="2001" name="FEMS Microbiol. Lett.">
        <title>Oceanobacillus iheyensis gen. nov., sp. nov., a deep-sea extremely halotolerant and alkaliphilic species isolated from a depth of 1050 m on the Iheya Ridge.</title>
        <authorList>
            <person name="Lu J."/>
            <person name="Nogi Y."/>
            <person name="Takami H."/>
        </authorList>
    </citation>
    <scope>NUCLEOTIDE SEQUENCE [LARGE SCALE GENOMIC DNA]</scope>
    <source>
        <strain evidence="3">DSM 14371 / CIP 107618 / JCM 11309 / KCTC 3954 / HTE831</strain>
    </source>
</reference>